<dbReference type="Proteomes" id="UP000183263">
    <property type="component" value="Unassembled WGS sequence"/>
</dbReference>
<dbReference type="PIRSF" id="PIRSF006648">
    <property type="entry name" value="DrrB"/>
    <property type="match status" value="1"/>
</dbReference>
<evidence type="ECO:0000256" key="5">
    <source>
        <dbReference type="ARBA" id="ARBA00023251"/>
    </source>
</evidence>
<evidence type="ECO:0000256" key="4">
    <source>
        <dbReference type="ARBA" id="ARBA00023136"/>
    </source>
</evidence>
<keyword evidence="8" id="KW-1185">Reference proteome</keyword>
<dbReference type="RefSeq" id="WP_072737067.1">
    <property type="nucleotide sequence ID" value="NZ_CP048813.1"/>
</dbReference>
<dbReference type="PANTHER" id="PTHR43027">
    <property type="entry name" value="DOXORUBICIN RESISTANCE ABC TRANSPORTER PERMEASE PROTEIN DRRC-RELATED"/>
    <property type="match status" value="1"/>
</dbReference>
<dbReference type="InterPro" id="IPR000412">
    <property type="entry name" value="ABC_2_transport"/>
</dbReference>
<dbReference type="Pfam" id="PF01061">
    <property type="entry name" value="ABC2_membrane"/>
    <property type="match status" value="1"/>
</dbReference>
<feature type="domain" description="ABC-2 type transporter transmembrane" evidence="6">
    <location>
        <begin position="17"/>
        <end position="224"/>
    </location>
</feature>
<gene>
    <name evidence="7" type="ORF">SAMN05444695_104242</name>
</gene>
<evidence type="ECO:0000313" key="7">
    <source>
        <dbReference type="EMBL" id="SDH99263.1"/>
    </source>
</evidence>
<dbReference type="InterPro" id="IPR052902">
    <property type="entry name" value="ABC-2_transporter"/>
</dbReference>
<evidence type="ECO:0000256" key="2">
    <source>
        <dbReference type="ARBA" id="ARBA00022692"/>
    </source>
</evidence>
<comment type="subcellular location">
    <subcellularLocation>
        <location evidence="1">Membrane</location>
        <topology evidence="1">Multi-pass membrane protein</topology>
    </subcellularLocation>
</comment>
<name>A0A1G8GXY9_9NOCA</name>
<dbReference type="PRINTS" id="PR00164">
    <property type="entry name" value="ABC2TRNSPORT"/>
</dbReference>
<keyword evidence="2" id="KW-0812">Transmembrane</keyword>
<proteinExistence type="predicted"/>
<dbReference type="OrthoDB" id="3217868at2"/>
<dbReference type="EMBL" id="FNDN01000004">
    <property type="protein sequence ID" value="SDH99263.1"/>
    <property type="molecule type" value="Genomic_DNA"/>
</dbReference>
<dbReference type="InterPro" id="IPR013525">
    <property type="entry name" value="ABC2_TM"/>
</dbReference>
<keyword evidence="5" id="KW-0046">Antibiotic resistance</keyword>
<organism evidence="7 8">
    <name type="scientific">Rhodococcus triatomae</name>
    <dbReference type="NCBI Taxonomy" id="300028"/>
    <lineage>
        <taxon>Bacteria</taxon>
        <taxon>Bacillati</taxon>
        <taxon>Actinomycetota</taxon>
        <taxon>Actinomycetes</taxon>
        <taxon>Mycobacteriales</taxon>
        <taxon>Nocardiaceae</taxon>
        <taxon>Rhodococcus</taxon>
    </lineage>
</organism>
<evidence type="ECO:0000256" key="1">
    <source>
        <dbReference type="ARBA" id="ARBA00004141"/>
    </source>
</evidence>
<evidence type="ECO:0000313" key="8">
    <source>
        <dbReference type="Proteomes" id="UP000183263"/>
    </source>
</evidence>
<protein>
    <submittedName>
        <fullName evidence="7">ABC-2 type transport system permease protein</fullName>
    </submittedName>
</protein>
<dbReference type="AlphaFoldDB" id="A0A1G8GXY9"/>
<dbReference type="GO" id="GO:0140359">
    <property type="term" value="F:ABC-type transporter activity"/>
    <property type="evidence" value="ECO:0007669"/>
    <property type="project" value="InterPro"/>
</dbReference>
<keyword evidence="4" id="KW-0472">Membrane</keyword>
<evidence type="ECO:0000259" key="6">
    <source>
        <dbReference type="Pfam" id="PF01061"/>
    </source>
</evidence>
<dbReference type="GO" id="GO:0046677">
    <property type="term" value="P:response to antibiotic"/>
    <property type="evidence" value="ECO:0007669"/>
    <property type="project" value="UniProtKB-KW"/>
</dbReference>
<dbReference type="GO" id="GO:0043190">
    <property type="term" value="C:ATP-binding cassette (ABC) transporter complex"/>
    <property type="evidence" value="ECO:0007669"/>
    <property type="project" value="InterPro"/>
</dbReference>
<accession>A0A1G8GXY9</accession>
<evidence type="ECO:0000256" key="3">
    <source>
        <dbReference type="ARBA" id="ARBA00022989"/>
    </source>
</evidence>
<sequence length="259" mass="26236">MTTTAAPAGRSPGPKAWAALTLAETKMVVRDTAGLVIPLGLPLLILVMNGMGAGSDEVDGTSGMTVLDLYVMPLVLVMVVATIGVVNMPSFLSYYRKTGVLRRLAVTPANPAMVLVAQVLTSIAQTAIGVGLAVVVAMTVFDANLPRSPFVALGVFALTAAAMYAIGMTVAAIAPSGNASIAIGLVTFFAMGAVGGLFGPAGNLPDPLARVGEVLPFGAAVQALGDAWAGDTPEAGHLASLVTTVVVGALLSARFFRWD</sequence>
<keyword evidence="3" id="KW-1133">Transmembrane helix</keyword>
<dbReference type="PANTHER" id="PTHR43027:SF2">
    <property type="entry name" value="TRANSPORT PERMEASE PROTEIN"/>
    <property type="match status" value="1"/>
</dbReference>
<reference evidence="7 8" key="1">
    <citation type="submission" date="2016-10" db="EMBL/GenBank/DDBJ databases">
        <authorList>
            <person name="de Groot N.N."/>
        </authorList>
    </citation>
    <scope>NUCLEOTIDE SEQUENCE [LARGE SCALE GENOMIC DNA]</scope>
    <source>
        <strain evidence="7 8">DSM 44892</strain>
    </source>
</reference>